<dbReference type="AlphaFoldDB" id="A0A1H8P7P0"/>
<evidence type="ECO:0000313" key="8">
    <source>
        <dbReference type="Proteomes" id="UP000182975"/>
    </source>
</evidence>
<dbReference type="InterPro" id="IPR007213">
    <property type="entry name" value="Ppm1/Ppm2/Tcmp"/>
</dbReference>
<keyword evidence="4 7" id="KW-0808">Transferase</keyword>
<dbReference type="Gene3D" id="3.40.50.150">
    <property type="entry name" value="Vaccinia Virus protein VP39"/>
    <property type="match status" value="1"/>
</dbReference>
<dbReference type="STRING" id="79604.AAY81_09240"/>
<evidence type="ECO:0000313" key="7">
    <source>
        <dbReference type="EMBL" id="SEO37781.1"/>
    </source>
</evidence>
<evidence type="ECO:0000256" key="1">
    <source>
        <dbReference type="ARBA" id="ARBA00003907"/>
    </source>
</evidence>
<keyword evidence="5 6" id="KW-0949">S-adenosyl-L-methionine</keyword>
<evidence type="ECO:0000256" key="5">
    <source>
        <dbReference type="ARBA" id="ARBA00022691"/>
    </source>
</evidence>
<evidence type="ECO:0000256" key="4">
    <source>
        <dbReference type="ARBA" id="ARBA00022679"/>
    </source>
</evidence>
<keyword evidence="3 6" id="KW-0489">Methyltransferase</keyword>
<evidence type="ECO:0000256" key="3">
    <source>
        <dbReference type="ARBA" id="ARBA00022603"/>
    </source>
</evidence>
<name>A0A1H8P7P0_9ACTN</name>
<keyword evidence="8" id="KW-1185">Reference proteome</keyword>
<dbReference type="Proteomes" id="UP000182975">
    <property type="component" value="Unassembled WGS sequence"/>
</dbReference>
<dbReference type="EC" id="2.1.1.-" evidence="6"/>
<dbReference type="NCBIfam" id="TIGR00027">
    <property type="entry name" value="mthyl_TIGR00027"/>
    <property type="match status" value="1"/>
</dbReference>
<dbReference type="SUPFAM" id="SSF53335">
    <property type="entry name" value="S-adenosyl-L-methionine-dependent methyltransferases"/>
    <property type="match status" value="1"/>
</dbReference>
<comment type="similarity">
    <text evidence="2 6">Belongs to the UPF0677 family.</text>
</comment>
<dbReference type="GO" id="GO:0032259">
    <property type="term" value="P:methylation"/>
    <property type="evidence" value="ECO:0007669"/>
    <property type="project" value="UniProtKB-KW"/>
</dbReference>
<organism evidence="7 8">
    <name type="scientific">Denitrobacterium detoxificans</name>
    <dbReference type="NCBI Taxonomy" id="79604"/>
    <lineage>
        <taxon>Bacteria</taxon>
        <taxon>Bacillati</taxon>
        <taxon>Actinomycetota</taxon>
        <taxon>Coriobacteriia</taxon>
        <taxon>Eggerthellales</taxon>
        <taxon>Eggerthellaceae</taxon>
        <taxon>Denitrobacterium</taxon>
    </lineage>
</organism>
<evidence type="ECO:0000256" key="2">
    <source>
        <dbReference type="ARBA" id="ARBA00008138"/>
    </source>
</evidence>
<dbReference type="OrthoDB" id="9806164at2"/>
<dbReference type="PANTHER" id="PTHR43619:SF2">
    <property type="entry name" value="S-ADENOSYL-L-METHIONINE-DEPENDENT METHYLTRANSFERASES SUPERFAMILY PROTEIN"/>
    <property type="match status" value="1"/>
</dbReference>
<gene>
    <name evidence="7" type="ORF">SAMN02910314_00045</name>
</gene>
<dbReference type="GO" id="GO:0008168">
    <property type="term" value="F:methyltransferase activity"/>
    <property type="evidence" value="ECO:0007669"/>
    <property type="project" value="UniProtKB-UniRule"/>
</dbReference>
<accession>A0A1H8P7P0</accession>
<sequence length="306" mass="33827">MLEGTASVTAKLCSFVRAYHCGHDRQRVFDDFLARDLMGDADYREMQSLVQGEFSIDCPEEPCSAYDTCPAARYYLSPILLGRAAFAEDLLQQFAKSNGACQYVICGAGLDTFFLRNADSNIRVLEIDHPDTGNYKMDRLETLGWGIQANATFVSVDFNRESLRGRLLESGFDPSVPSFFALLGVTYYLDISVFERTCRDIAGLQCPGSVLCFDFPDQSSLTSGYSDRIERLAHFAEKLGEPMAGGYQLADVAALLKRCGMSIDTYLAPAAIQSKYFEGGSSNLKAYESIHFISTVKDGVRAYGMQ</sequence>
<reference evidence="8" key="1">
    <citation type="submission" date="2016-10" db="EMBL/GenBank/DDBJ databases">
        <authorList>
            <person name="Varghese N."/>
        </authorList>
    </citation>
    <scope>NUCLEOTIDE SEQUENCE [LARGE SCALE GENOMIC DNA]</scope>
    <source>
        <strain evidence="8">DSM 21843</strain>
    </source>
</reference>
<dbReference type="InterPro" id="IPR011610">
    <property type="entry name" value="SAM_mthyl_Trfase_ML2640-like"/>
</dbReference>
<evidence type="ECO:0000256" key="6">
    <source>
        <dbReference type="RuleBase" id="RU362030"/>
    </source>
</evidence>
<dbReference type="EMBL" id="FOEC01000001">
    <property type="protein sequence ID" value="SEO37781.1"/>
    <property type="molecule type" value="Genomic_DNA"/>
</dbReference>
<dbReference type="Pfam" id="PF04072">
    <property type="entry name" value="LCM"/>
    <property type="match status" value="1"/>
</dbReference>
<dbReference type="InterPro" id="IPR029063">
    <property type="entry name" value="SAM-dependent_MTases_sf"/>
</dbReference>
<dbReference type="PANTHER" id="PTHR43619">
    <property type="entry name" value="S-ADENOSYL-L-METHIONINE-DEPENDENT METHYLTRANSFERASE YKTD-RELATED"/>
    <property type="match status" value="1"/>
</dbReference>
<proteinExistence type="inferred from homology"/>
<dbReference type="RefSeq" id="WP_074777066.1">
    <property type="nucleotide sequence ID" value="NZ_FOEC01000001.1"/>
</dbReference>
<protein>
    <recommendedName>
        <fullName evidence="6">S-adenosyl-L-methionine-dependent methyltransferase</fullName>
        <ecNumber evidence="6">2.1.1.-</ecNumber>
    </recommendedName>
</protein>
<comment type="function">
    <text evidence="1 6">Exhibits S-adenosyl-L-methionine-dependent methyltransferase activity.</text>
</comment>